<dbReference type="STRING" id="1745343.A0A2J6Q9N8"/>
<reference evidence="6 7" key="1">
    <citation type="submission" date="2016-05" db="EMBL/GenBank/DDBJ databases">
        <title>A degradative enzymes factory behind the ericoid mycorrhizal symbiosis.</title>
        <authorList>
            <consortium name="DOE Joint Genome Institute"/>
            <person name="Martino E."/>
            <person name="Morin E."/>
            <person name="Grelet G."/>
            <person name="Kuo A."/>
            <person name="Kohler A."/>
            <person name="Daghino S."/>
            <person name="Barry K."/>
            <person name="Choi C."/>
            <person name="Cichocki N."/>
            <person name="Clum A."/>
            <person name="Copeland A."/>
            <person name="Hainaut M."/>
            <person name="Haridas S."/>
            <person name="Labutti K."/>
            <person name="Lindquist E."/>
            <person name="Lipzen A."/>
            <person name="Khouja H.-R."/>
            <person name="Murat C."/>
            <person name="Ohm R."/>
            <person name="Olson A."/>
            <person name="Spatafora J."/>
            <person name="Veneault-Fourrey C."/>
            <person name="Henrissat B."/>
            <person name="Grigoriev I."/>
            <person name="Martin F."/>
            <person name="Perotto S."/>
        </authorList>
    </citation>
    <scope>NUCLEOTIDE SEQUENCE [LARGE SCALE GENOMIC DNA]</scope>
    <source>
        <strain evidence="6 7">UAMH 7357</strain>
    </source>
</reference>
<dbReference type="OrthoDB" id="8062037at2759"/>
<accession>A0A2J6Q9N8</accession>
<dbReference type="InterPro" id="IPR013083">
    <property type="entry name" value="Znf_RING/FYVE/PHD"/>
</dbReference>
<keyword evidence="1" id="KW-0479">Metal-binding</keyword>
<keyword evidence="2 4" id="KW-0863">Zinc-finger</keyword>
<dbReference type="PANTHER" id="PTHR15710">
    <property type="entry name" value="E3 UBIQUITIN-PROTEIN LIGASE PRAJA"/>
    <property type="match status" value="1"/>
</dbReference>
<evidence type="ECO:0000256" key="2">
    <source>
        <dbReference type="ARBA" id="ARBA00022771"/>
    </source>
</evidence>
<name>A0A2J6Q9N8_9HELO</name>
<dbReference type="EMBL" id="KZ613476">
    <property type="protein sequence ID" value="PMD22979.1"/>
    <property type="molecule type" value="Genomic_DNA"/>
</dbReference>
<dbReference type="PROSITE" id="PS50089">
    <property type="entry name" value="ZF_RING_2"/>
    <property type="match status" value="1"/>
</dbReference>
<dbReference type="AlphaFoldDB" id="A0A2J6Q9N8"/>
<dbReference type="SUPFAM" id="SSF57850">
    <property type="entry name" value="RING/U-box"/>
    <property type="match status" value="1"/>
</dbReference>
<sequence>MSCQSYWILCGHITREIIREGSTQQPFAEEAAICEFCKSGYTQPLSQSQRMQQRTDFVQMTVSFFSSTLEEERALRAIPADRVSLTQFKRMLDILRHLDQAPEYLPSIEPELSSRMWSLGYALARSAPRFLLEMDLPTLWYQAQYTLDIVAEHSRQYRLDRLSGINTERPVLPLETSLLSQIRYLKGYLQDNWENISQKDRLNILEFSTYFLAWREEMEKYELQGQTSSRERLDAVSSLPKVSLENLDDDDRNCAICKDEFGVVFQDKKSEHPVRTPCGHVIGSECLTIWLSNHNTCPSCRAILDFSQDGEEAMSGELQHLDNYDESDYF</sequence>
<evidence type="ECO:0000313" key="7">
    <source>
        <dbReference type="Proteomes" id="UP000235672"/>
    </source>
</evidence>
<gene>
    <name evidence="6" type="ORF">NA56DRAFT_81552</name>
</gene>
<keyword evidence="3" id="KW-0862">Zinc</keyword>
<dbReference type="GO" id="GO:0008270">
    <property type="term" value="F:zinc ion binding"/>
    <property type="evidence" value="ECO:0007669"/>
    <property type="project" value="UniProtKB-KW"/>
</dbReference>
<keyword evidence="7" id="KW-1185">Reference proteome</keyword>
<feature type="domain" description="RING-type" evidence="5">
    <location>
        <begin position="254"/>
        <end position="301"/>
    </location>
</feature>
<evidence type="ECO:0000256" key="4">
    <source>
        <dbReference type="PROSITE-ProRule" id="PRU00175"/>
    </source>
</evidence>
<proteinExistence type="predicted"/>
<evidence type="ECO:0000259" key="5">
    <source>
        <dbReference type="PROSITE" id="PS50089"/>
    </source>
</evidence>
<protein>
    <recommendedName>
        <fullName evidence="5">RING-type domain-containing protein</fullName>
    </recommendedName>
</protein>
<organism evidence="6 7">
    <name type="scientific">Hyaloscypha hepaticicola</name>
    <dbReference type="NCBI Taxonomy" id="2082293"/>
    <lineage>
        <taxon>Eukaryota</taxon>
        <taxon>Fungi</taxon>
        <taxon>Dikarya</taxon>
        <taxon>Ascomycota</taxon>
        <taxon>Pezizomycotina</taxon>
        <taxon>Leotiomycetes</taxon>
        <taxon>Helotiales</taxon>
        <taxon>Hyaloscyphaceae</taxon>
        <taxon>Hyaloscypha</taxon>
    </lineage>
</organism>
<dbReference type="SMART" id="SM00184">
    <property type="entry name" value="RING"/>
    <property type="match status" value="1"/>
</dbReference>
<evidence type="ECO:0000313" key="6">
    <source>
        <dbReference type="EMBL" id="PMD22979.1"/>
    </source>
</evidence>
<dbReference type="InterPro" id="IPR001841">
    <property type="entry name" value="Znf_RING"/>
</dbReference>
<evidence type="ECO:0000256" key="1">
    <source>
        <dbReference type="ARBA" id="ARBA00022723"/>
    </source>
</evidence>
<evidence type="ECO:0000256" key="3">
    <source>
        <dbReference type="ARBA" id="ARBA00022833"/>
    </source>
</evidence>
<dbReference type="Gene3D" id="3.30.40.10">
    <property type="entry name" value="Zinc/RING finger domain, C3HC4 (zinc finger)"/>
    <property type="match status" value="1"/>
</dbReference>
<dbReference type="Pfam" id="PF13639">
    <property type="entry name" value="zf-RING_2"/>
    <property type="match status" value="1"/>
</dbReference>
<dbReference type="Proteomes" id="UP000235672">
    <property type="component" value="Unassembled WGS sequence"/>
</dbReference>